<dbReference type="HOGENOM" id="CLU_2083411_0_0_3"/>
<dbReference type="OrthoDB" id="582939at2"/>
<dbReference type="EMBL" id="CP003653">
    <property type="protein sequence ID" value="AFZ37314.1"/>
    <property type="molecule type" value="Genomic_DNA"/>
</dbReference>
<keyword evidence="2" id="KW-1185">Reference proteome</keyword>
<dbReference type="AlphaFoldDB" id="K9XZ50"/>
<dbReference type="RefSeq" id="WP_015194974.1">
    <property type="nucleotide sequence ID" value="NC_019748.1"/>
</dbReference>
<evidence type="ECO:0000313" key="2">
    <source>
        <dbReference type="Proteomes" id="UP000010473"/>
    </source>
</evidence>
<reference evidence="2" key="1">
    <citation type="journal article" date="2013" name="Proc. Natl. Acad. Sci. U.S.A.">
        <title>Improving the coverage of the cyanobacterial phylum using diversity-driven genome sequencing.</title>
        <authorList>
            <person name="Shih P.M."/>
            <person name="Wu D."/>
            <person name="Latifi A."/>
            <person name="Axen S.D."/>
            <person name="Fewer D.P."/>
            <person name="Talla E."/>
            <person name="Calteau A."/>
            <person name="Cai F."/>
            <person name="Tandeau de Marsac N."/>
            <person name="Rippka R."/>
            <person name="Herdman M."/>
            <person name="Sivonen K."/>
            <person name="Coursin T."/>
            <person name="Laurent T."/>
            <person name="Goodwin L."/>
            <person name="Nolan M."/>
            <person name="Davenport K.W."/>
            <person name="Han C.S."/>
            <person name="Rubin E.M."/>
            <person name="Eisen J.A."/>
            <person name="Woyke T."/>
            <person name="Gugger M."/>
            <person name="Kerfeld C.A."/>
        </authorList>
    </citation>
    <scope>NUCLEOTIDE SEQUENCE [LARGE SCALE GENOMIC DNA]</scope>
    <source>
        <strain evidence="2">ATCC 29371 / PCC 7437</strain>
    </source>
</reference>
<proteinExistence type="predicted"/>
<sequence>MGNIINAIAIIFLISSLLELNLSAKTTQAQTDTVVDHQGHEIPIDDQARYLKGLENRNSSDWNFAIGGGELTDDSYQLSLSQPNVRILEQNQPEWRNTGKDATYSILVDVYNFSEAK</sequence>
<dbReference type="KEGG" id="scs:Sta7437_3827"/>
<evidence type="ECO:0000313" key="1">
    <source>
        <dbReference type="EMBL" id="AFZ37314.1"/>
    </source>
</evidence>
<organism evidence="1 2">
    <name type="scientific">Stanieria cyanosphaera (strain ATCC 29371 / PCC 7437)</name>
    <dbReference type="NCBI Taxonomy" id="111780"/>
    <lineage>
        <taxon>Bacteria</taxon>
        <taxon>Bacillati</taxon>
        <taxon>Cyanobacteriota</taxon>
        <taxon>Cyanophyceae</taxon>
        <taxon>Pleurocapsales</taxon>
        <taxon>Dermocarpellaceae</taxon>
        <taxon>Stanieria</taxon>
    </lineage>
</organism>
<dbReference type="Proteomes" id="UP000010473">
    <property type="component" value="Chromosome"/>
</dbReference>
<accession>K9XZ50</accession>
<protein>
    <submittedName>
        <fullName evidence="1">Uncharacterized protein</fullName>
    </submittedName>
</protein>
<dbReference type="eggNOG" id="ENOG5030UQP">
    <property type="taxonomic scope" value="Bacteria"/>
</dbReference>
<name>K9XZ50_STAC7</name>
<gene>
    <name evidence="1" type="ordered locus">Sta7437_3827</name>
</gene>